<dbReference type="GO" id="GO:0016491">
    <property type="term" value="F:oxidoreductase activity"/>
    <property type="evidence" value="ECO:0007669"/>
    <property type="project" value="UniProtKB-KW"/>
</dbReference>
<dbReference type="NCBIfam" id="TIGR00561">
    <property type="entry name" value="pntA"/>
    <property type="match status" value="1"/>
</dbReference>
<evidence type="ECO:0000256" key="9">
    <source>
        <dbReference type="ARBA" id="ARBA00022857"/>
    </source>
</evidence>
<keyword evidence="8 16" id="KW-0547">Nucleotide-binding</keyword>
<keyword evidence="7 17" id="KW-0812">Transmembrane</keyword>
<dbReference type="RefSeq" id="WP_146366988.1">
    <property type="nucleotide sequence ID" value="NZ_CP042265.1"/>
</dbReference>
<feature type="transmembrane region" description="Helical" evidence="17">
    <location>
        <begin position="466"/>
        <end position="485"/>
    </location>
</feature>
<keyword evidence="10 16" id="KW-1278">Translocase</keyword>
<dbReference type="GO" id="GO:0005886">
    <property type="term" value="C:plasma membrane"/>
    <property type="evidence" value="ECO:0007669"/>
    <property type="project" value="UniProtKB-SubCell"/>
</dbReference>
<evidence type="ECO:0000256" key="4">
    <source>
        <dbReference type="ARBA" id="ARBA00012943"/>
    </source>
</evidence>
<feature type="domain" description="Alanine dehydrogenase/pyridine nucleotide transhydrogenase N-terminal" evidence="19">
    <location>
        <begin position="4"/>
        <end position="139"/>
    </location>
</feature>
<comment type="function">
    <text evidence="1 16">The transhydrogenation between NADH and NADP is coupled to respiration and ATP hydrolysis and functions as a proton pump across the membrane.</text>
</comment>
<feature type="transmembrane region" description="Helical" evidence="17">
    <location>
        <begin position="491"/>
        <end position="513"/>
    </location>
</feature>
<dbReference type="SUPFAM" id="SSF51735">
    <property type="entry name" value="NAD(P)-binding Rossmann-fold domains"/>
    <property type="match status" value="1"/>
</dbReference>
<dbReference type="EC" id="7.1.1.1" evidence="4 16"/>
<dbReference type="NCBIfam" id="NF006942">
    <property type="entry name" value="PRK09424.1"/>
    <property type="match status" value="1"/>
</dbReference>
<dbReference type="GO" id="GO:0008750">
    <property type="term" value="F:proton-translocating NAD(P)+ transhydrogenase activity"/>
    <property type="evidence" value="ECO:0007669"/>
    <property type="project" value="UniProtKB-EC"/>
</dbReference>
<dbReference type="InterPro" id="IPR008142">
    <property type="entry name" value="AlaDH/PNT_CS1"/>
</dbReference>
<dbReference type="EMBL" id="CP042265">
    <property type="protein sequence ID" value="QDY71574.1"/>
    <property type="molecule type" value="Genomic_DNA"/>
</dbReference>
<keyword evidence="9 16" id="KW-0521">NADP</keyword>
<dbReference type="InterPro" id="IPR007886">
    <property type="entry name" value="AlaDH/PNT_N"/>
</dbReference>
<evidence type="ECO:0000256" key="10">
    <source>
        <dbReference type="ARBA" id="ARBA00022967"/>
    </source>
</evidence>
<evidence type="ECO:0000256" key="5">
    <source>
        <dbReference type="ARBA" id="ARBA00022475"/>
    </source>
</evidence>
<dbReference type="Pfam" id="PF01262">
    <property type="entry name" value="AlaDh_PNT_C"/>
    <property type="match status" value="1"/>
</dbReference>
<evidence type="ECO:0000256" key="13">
    <source>
        <dbReference type="ARBA" id="ARBA00023136"/>
    </source>
</evidence>
<evidence type="ECO:0000256" key="11">
    <source>
        <dbReference type="ARBA" id="ARBA00022989"/>
    </source>
</evidence>
<dbReference type="OrthoDB" id="9804592at2"/>
<evidence type="ECO:0000256" key="8">
    <source>
        <dbReference type="ARBA" id="ARBA00022741"/>
    </source>
</evidence>
<dbReference type="InterPro" id="IPR007698">
    <property type="entry name" value="AlaDH/PNT_NAD(H)-bd"/>
</dbReference>
<dbReference type="InterPro" id="IPR024605">
    <property type="entry name" value="NADP_transhyd_a_C"/>
</dbReference>
<evidence type="ECO:0000256" key="3">
    <source>
        <dbReference type="ARBA" id="ARBA00005689"/>
    </source>
</evidence>
<keyword evidence="6" id="KW-0997">Cell inner membrane</keyword>
<dbReference type="GO" id="GO:0050661">
    <property type="term" value="F:NADP binding"/>
    <property type="evidence" value="ECO:0007669"/>
    <property type="project" value="TreeGrafter"/>
</dbReference>
<evidence type="ECO:0000313" key="20">
    <source>
        <dbReference type="EMBL" id="QDY71574.1"/>
    </source>
</evidence>
<evidence type="ECO:0000256" key="15">
    <source>
        <dbReference type="ARBA" id="ARBA00071831"/>
    </source>
</evidence>
<comment type="subcellular location">
    <subcellularLocation>
        <location evidence="2">Cell inner membrane</location>
        <topology evidence="2">Multi-pass membrane protein</topology>
    </subcellularLocation>
</comment>
<dbReference type="Proteomes" id="UP000318483">
    <property type="component" value="Plasmid unnamed4"/>
</dbReference>
<dbReference type="PANTHER" id="PTHR10160">
    <property type="entry name" value="NAD(P) TRANSHYDROGENASE"/>
    <property type="match status" value="1"/>
</dbReference>
<feature type="domain" description="Alanine dehydrogenase/pyridine nucleotide transhydrogenase NAD(H)-binding" evidence="18">
    <location>
        <begin position="148"/>
        <end position="316"/>
    </location>
</feature>
<dbReference type="Pfam" id="PF12769">
    <property type="entry name" value="PNTB_4TM"/>
    <property type="match status" value="1"/>
</dbReference>
<keyword evidence="13 17" id="KW-0472">Membrane</keyword>
<evidence type="ECO:0000256" key="6">
    <source>
        <dbReference type="ARBA" id="ARBA00022519"/>
    </source>
</evidence>
<evidence type="ECO:0000259" key="19">
    <source>
        <dbReference type="SMART" id="SM01003"/>
    </source>
</evidence>
<dbReference type="CDD" id="cd05304">
    <property type="entry name" value="Rubrum_tdh"/>
    <property type="match status" value="1"/>
</dbReference>
<evidence type="ECO:0000256" key="7">
    <source>
        <dbReference type="ARBA" id="ARBA00022692"/>
    </source>
</evidence>
<evidence type="ECO:0000256" key="16">
    <source>
        <dbReference type="PIRNR" id="PIRNR000203"/>
    </source>
</evidence>
<keyword evidence="11 17" id="KW-1133">Transmembrane helix</keyword>
<keyword evidence="20" id="KW-0560">Oxidoreductase</keyword>
<evidence type="ECO:0000256" key="17">
    <source>
        <dbReference type="SAM" id="Phobius"/>
    </source>
</evidence>
<sequence length="524" mass="56022">MKFGVPAEVHEGEQRVALTPDSAGQLQKLGYDVAVEKGAGKAAGFEDEAYEAAGVEVIDTAAKLYKAVDIVAKVRPPTETEVKRLRKGQILISMFYPAANEALMELAREKGATVIAMDMVPRISRAQKMDALSSMANIAGYRAVIEAGNNFGRFFTGQVTAAGKVPPAKVLVVGAGVAGLAAIGTSTSLGAITYAFDVRPEVAEQIESMGAEFVYLDFEEAQTDGAATGGYAAPSSPEFREKQLEKFRELAPEVDIVITTALIPNRDAPVLWTKDMVEAMKSGSVIVDLAAERGGNCELTEPDEKIVTPNNVTIVGYTDFPSRMATQSSTLYATNIRHMMTDLTPEKDGQPNVNMEDDVIRGATVTHEGDITFPPPPPKVAAIAAQKPKEKPKELTTEEKKAQEVAAFKEATKRQLIMLGAGGALMFLLGLVAPASFMQHFIVFALACFVGFQVIWNVSHSLHTPLMAVTNAISGIVILGALLQVGSGNWLVVLLASISILIATINVVGGFMVTRRMLAMFQKS</sequence>
<dbReference type="Pfam" id="PF05222">
    <property type="entry name" value="AlaDh_PNT_N"/>
    <property type="match status" value="1"/>
</dbReference>
<feature type="transmembrane region" description="Helical" evidence="17">
    <location>
        <begin position="416"/>
        <end position="435"/>
    </location>
</feature>
<dbReference type="PANTHER" id="PTHR10160:SF19">
    <property type="entry name" value="PROTON-TRANSLOCATING NAD(P)(+) TRANSHYDROGENASE"/>
    <property type="match status" value="1"/>
</dbReference>
<gene>
    <name evidence="20" type="ORF">FPZ52_18040</name>
</gene>
<evidence type="ECO:0000256" key="2">
    <source>
        <dbReference type="ARBA" id="ARBA00004429"/>
    </source>
</evidence>
<organism evidence="20 21">
    <name type="scientific">Qingshengfaniella alkalisoli</name>
    <dbReference type="NCBI Taxonomy" id="2599296"/>
    <lineage>
        <taxon>Bacteria</taxon>
        <taxon>Pseudomonadati</taxon>
        <taxon>Pseudomonadota</taxon>
        <taxon>Alphaproteobacteria</taxon>
        <taxon>Rhodobacterales</taxon>
        <taxon>Paracoccaceae</taxon>
        <taxon>Qingshengfaniella</taxon>
    </lineage>
</organism>
<evidence type="ECO:0000256" key="14">
    <source>
        <dbReference type="ARBA" id="ARBA00048202"/>
    </source>
</evidence>
<proteinExistence type="inferred from homology"/>
<dbReference type="PIRSF" id="PIRSF000203">
    <property type="entry name" value="NADP_transhydrogenase_alpha"/>
    <property type="match status" value="1"/>
</dbReference>
<dbReference type="SMART" id="SM01002">
    <property type="entry name" value="AlaDh_PNT_C"/>
    <property type="match status" value="1"/>
</dbReference>
<protein>
    <recommendedName>
        <fullName evidence="15 16">NAD(P) transhydrogenase subunit alpha</fullName>
        <ecNumber evidence="4 16">7.1.1.1</ecNumber>
    </recommendedName>
</protein>
<keyword evidence="5" id="KW-1003">Cell membrane</keyword>
<accession>A0A5B8J0Z8</accession>
<feature type="transmembrane region" description="Helical" evidence="17">
    <location>
        <begin position="441"/>
        <end position="459"/>
    </location>
</feature>
<dbReference type="KEGG" id="lit:FPZ52_18040"/>
<dbReference type="SMART" id="SM01003">
    <property type="entry name" value="AlaDh_PNT_N"/>
    <property type="match status" value="1"/>
</dbReference>
<keyword evidence="21" id="KW-1185">Reference proteome</keyword>
<evidence type="ECO:0000256" key="1">
    <source>
        <dbReference type="ARBA" id="ARBA00003943"/>
    </source>
</evidence>
<keyword evidence="20" id="KW-0614">Plasmid</keyword>
<evidence type="ECO:0000256" key="12">
    <source>
        <dbReference type="ARBA" id="ARBA00023027"/>
    </source>
</evidence>
<dbReference type="SUPFAM" id="SSF52283">
    <property type="entry name" value="Formate/glycerate dehydrogenase catalytic domain-like"/>
    <property type="match status" value="1"/>
</dbReference>
<evidence type="ECO:0000313" key="21">
    <source>
        <dbReference type="Proteomes" id="UP000318483"/>
    </source>
</evidence>
<dbReference type="Gene3D" id="3.40.50.720">
    <property type="entry name" value="NAD(P)-binding Rossmann-like Domain"/>
    <property type="match status" value="2"/>
</dbReference>
<reference evidence="20 21" key="1">
    <citation type="submission" date="2019-07" db="EMBL/GenBank/DDBJ databases">
        <title>Litoreibacter alkalisoli sp. nov., isolated from saline-alkaline soil.</title>
        <authorList>
            <person name="Wang S."/>
            <person name="Xu L."/>
            <person name="Xing Y.-T."/>
            <person name="Sun J.-Q."/>
        </authorList>
    </citation>
    <scope>NUCLEOTIDE SEQUENCE [LARGE SCALE GENOMIC DNA]</scope>
    <source>
        <strain evidence="20 21">LN3S51</strain>
        <plasmid evidence="20 21">unnamed4</plasmid>
    </source>
</reference>
<name>A0A5B8J0Z8_9RHOB</name>
<evidence type="ECO:0000259" key="18">
    <source>
        <dbReference type="SMART" id="SM01002"/>
    </source>
</evidence>
<dbReference type="InterPro" id="IPR036291">
    <property type="entry name" value="NAD(P)-bd_dom_sf"/>
</dbReference>
<comment type="catalytic activity">
    <reaction evidence="14 16">
        <text>NAD(+) + NADPH + H(+)(in) = NADH + NADP(+) + H(+)(out)</text>
        <dbReference type="Rhea" id="RHEA:47992"/>
        <dbReference type="ChEBI" id="CHEBI:15378"/>
        <dbReference type="ChEBI" id="CHEBI:57540"/>
        <dbReference type="ChEBI" id="CHEBI:57783"/>
        <dbReference type="ChEBI" id="CHEBI:57945"/>
        <dbReference type="ChEBI" id="CHEBI:58349"/>
        <dbReference type="EC" id="7.1.1.1"/>
    </reaction>
</comment>
<dbReference type="InterPro" id="IPR026255">
    <property type="entry name" value="NADP_transhyd_a"/>
</dbReference>
<dbReference type="PROSITE" id="PS00836">
    <property type="entry name" value="ALADH_PNT_1"/>
    <property type="match status" value="1"/>
</dbReference>
<comment type="similarity">
    <text evidence="3 16">Belongs to the AlaDH/PNT family.</text>
</comment>
<dbReference type="FunFam" id="3.40.50.720:FF:000028">
    <property type="entry name" value="NAD(P) transhydrogenase subunit alpha"/>
    <property type="match status" value="1"/>
</dbReference>
<dbReference type="GO" id="GO:0006740">
    <property type="term" value="P:NADPH regeneration"/>
    <property type="evidence" value="ECO:0007669"/>
    <property type="project" value="TreeGrafter"/>
</dbReference>
<geneLocation type="plasmid" evidence="20 21">
    <name>unnamed4</name>
</geneLocation>
<dbReference type="AlphaFoldDB" id="A0A5B8J0Z8"/>
<keyword evidence="12 16" id="KW-0520">NAD</keyword>